<dbReference type="InterPro" id="IPR002168">
    <property type="entry name" value="Lipase_GDXG_HIS_AS"/>
</dbReference>
<sequence length="310" mass="33919">MASDRMRRLLEQLRAVPIRPDTSLELQRAAFDQMAQTFPVPDDVNVQAVEADGVPCEWVNANGPADPAGDDARPVLVYLHGGGYVIGSARSHRETVARFSRASGARALFVDYRLAPEHSCPAQVADVVTVYRWLLDQGVAGRDVVLTGESAGGGLTIATLVHLRESGLPRPAAAAVVSPWVDLTLTNRSHVDNLDDPLSTPEVMDTYRRWFNPARTFDDPRVSPVFADLHGLPPVYVTASRTERLRDDAVRLVERLRAAGVESDLDLLPDAVHAWTLFPHLPETTETVARIADFLTARLSPGARPTQEAR</sequence>
<dbReference type="RefSeq" id="WP_344605868.1">
    <property type="nucleotide sequence ID" value="NZ_BAAAHE010000023.1"/>
</dbReference>
<dbReference type="EMBL" id="BAAAHE010000023">
    <property type="protein sequence ID" value="GAA0623819.1"/>
    <property type="molecule type" value="Genomic_DNA"/>
</dbReference>
<dbReference type="PROSITE" id="PS01173">
    <property type="entry name" value="LIPASE_GDXG_HIS"/>
    <property type="match status" value="1"/>
</dbReference>
<comment type="caution">
    <text evidence="4">The sequence shown here is derived from an EMBL/GenBank/DDBJ whole genome shotgun (WGS) entry which is preliminary data.</text>
</comment>
<organism evidence="4 5">
    <name type="scientific">Sporichthya brevicatena</name>
    <dbReference type="NCBI Taxonomy" id="171442"/>
    <lineage>
        <taxon>Bacteria</taxon>
        <taxon>Bacillati</taxon>
        <taxon>Actinomycetota</taxon>
        <taxon>Actinomycetes</taxon>
        <taxon>Sporichthyales</taxon>
        <taxon>Sporichthyaceae</taxon>
        <taxon>Sporichthya</taxon>
    </lineage>
</organism>
<feature type="domain" description="Alpha/beta hydrolase fold-3" evidence="3">
    <location>
        <begin position="76"/>
        <end position="276"/>
    </location>
</feature>
<dbReference type="PANTHER" id="PTHR48081:SF8">
    <property type="entry name" value="ALPHA_BETA HYDROLASE FOLD-3 DOMAIN-CONTAINING PROTEIN-RELATED"/>
    <property type="match status" value="1"/>
</dbReference>
<evidence type="ECO:0000259" key="3">
    <source>
        <dbReference type="Pfam" id="PF07859"/>
    </source>
</evidence>
<accession>A0ABN1GYT0</accession>
<dbReference type="SUPFAM" id="SSF53474">
    <property type="entry name" value="alpha/beta-Hydrolases"/>
    <property type="match status" value="1"/>
</dbReference>
<dbReference type="Gene3D" id="3.40.50.1820">
    <property type="entry name" value="alpha/beta hydrolase"/>
    <property type="match status" value="1"/>
</dbReference>
<evidence type="ECO:0000313" key="4">
    <source>
        <dbReference type="EMBL" id="GAA0623819.1"/>
    </source>
</evidence>
<protein>
    <submittedName>
        <fullName evidence="4">Alpha/beta hydrolase</fullName>
    </submittedName>
</protein>
<keyword evidence="2 4" id="KW-0378">Hydrolase</keyword>
<dbReference type="Proteomes" id="UP001500957">
    <property type="component" value="Unassembled WGS sequence"/>
</dbReference>
<reference evidence="5" key="1">
    <citation type="journal article" date="2019" name="Int. J. Syst. Evol. Microbiol.">
        <title>The Global Catalogue of Microorganisms (GCM) 10K type strain sequencing project: providing services to taxonomists for standard genome sequencing and annotation.</title>
        <authorList>
            <consortium name="The Broad Institute Genomics Platform"/>
            <consortium name="The Broad Institute Genome Sequencing Center for Infectious Disease"/>
            <person name="Wu L."/>
            <person name="Ma J."/>
        </authorList>
    </citation>
    <scope>NUCLEOTIDE SEQUENCE [LARGE SCALE GENOMIC DNA]</scope>
    <source>
        <strain evidence="5">JCM 10671</strain>
    </source>
</reference>
<dbReference type="Pfam" id="PF07859">
    <property type="entry name" value="Abhydrolase_3"/>
    <property type="match status" value="1"/>
</dbReference>
<comment type="similarity">
    <text evidence="1">Belongs to the 'GDXG' lipolytic enzyme family.</text>
</comment>
<dbReference type="InterPro" id="IPR013094">
    <property type="entry name" value="AB_hydrolase_3"/>
</dbReference>
<dbReference type="GO" id="GO:0016787">
    <property type="term" value="F:hydrolase activity"/>
    <property type="evidence" value="ECO:0007669"/>
    <property type="project" value="UniProtKB-KW"/>
</dbReference>
<keyword evidence="5" id="KW-1185">Reference proteome</keyword>
<evidence type="ECO:0000256" key="1">
    <source>
        <dbReference type="ARBA" id="ARBA00010515"/>
    </source>
</evidence>
<evidence type="ECO:0000313" key="5">
    <source>
        <dbReference type="Proteomes" id="UP001500957"/>
    </source>
</evidence>
<gene>
    <name evidence="4" type="ORF">GCM10009547_28630</name>
</gene>
<proteinExistence type="inferred from homology"/>
<dbReference type="InterPro" id="IPR050300">
    <property type="entry name" value="GDXG_lipolytic_enzyme"/>
</dbReference>
<dbReference type="PANTHER" id="PTHR48081">
    <property type="entry name" value="AB HYDROLASE SUPERFAMILY PROTEIN C4A8.06C"/>
    <property type="match status" value="1"/>
</dbReference>
<name>A0ABN1GYT0_9ACTN</name>
<evidence type="ECO:0000256" key="2">
    <source>
        <dbReference type="ARBA" id="ARBA00022801"/>
    </source>
</evidence>
<dbReference type="InterPro" id="IPR029058">
    <property type="entry name" value="AB_hydrolase_fold"/>
</dbReference>